<dbReference type="InterPro" id="IPR018552">
    <property type="entry name" value="CENP-X"/>
</dbReference>
<accession>A0A1E3QV37</accession>
<comment type="similarity">
    <text evidence="1">Belongs to the CENP-X/MHF2 family.</text>
</comment>
<dbReference type="OrthoDB" id="2500381at2759"/>
<evidence type="ECO:0000256" key="2">
    <source>
        <dbReference type="ARBA" id="ARBA00022763"/>
    </source>
</evidence>
<dbReference type="RefSeq" id="XP_018986782.1">
    <property type="nucleotide sequence ID" value="XM_019127858.1"/>
</dbReference>
<dbReference type="EMBL" id="KV454427">
    <property type="protein sequence ID" value="ODQ81454.1"/>
    <property type="molecule type" value="Genomic_DNA"/>
</dbReference>
<dbReference type="Gene3D" id="1.10.20.10">
    <property type="entry name" value="Histone, subunit A"/>
    <property type="match status" value="1"/>
</dbReference>
<dbReference type="GO" id="GO:0003677">
    <property type="term" value="F:DNA binding"/>
    <property type="evidence" value="ECO:0007669"/>
    <property type="project" value="UniProtKB-KW"/>
</dbReference>
<proteinExistence type="inferred from homology"/>
<protein>
    <submittedName>
        <fullName evidence="5">Uncharacterized protein</fullName>
    </submittedName>
</protein>
<keyword evidence="3" id="KW-0238">DNA-binding</keyword>
<keyword evidence="6" id="KW-1185">Reference proteome</keyword>
<evidence type="ECO:0000256" key="4">
    <source>
        <dbReference type="ARBA" id="ARBA00023204"/>
    </source>
</evidence>
<dbReference type="GO" id="GO:0051382">
    <property type="term" value="P:kinetochore assembly"/>
    <property type="evidence" value="ECO:0007669"/>
    <property type="project" value="InterPro"/>
</dbReference>
<dbReference type="AlphaFoldDB" id="A0A1E3QV37"/>
<evidence type="ECO:0000313" key="5">
    <source>
        <dbReference type="EMBL" id="ODQ81454.1"/>
    </source>
</evidence>
<dbReference type="InterPro" id="IPR009072">
    <property type="entry name" value="Histone-fold"/>
</dbReference>
<dbReference type="GeneID" id="30145711"/>
<dbReference type="Pfam" id="PF09415">
    <property type="entry name" value="CENP-X"/>
    <property type="match status" value="1"/>
</dbReference>
<organism evidence="5 6">
    <name type="scientific">Babjeviella inositovora NRRL Y-12698</name>
    <dbReference type="NCBI Taxonomy" id="984486"/>
    <lineage>
        <taxon>Eukaryota</taxon>
        <taxon>Fungi</taxon>
        <taxon>Dikarya</taxon>
        <taxon>Ascomycota</taxon>
        <taxon>Saccharomycotina</taxon>
        <taxon>Pichiomycetes</taxon>
        <taxon>Serinales incertae sedis</taxon>
        <taxon>Babjeviella</taxon>
    </lineage>
</organism>
<keyword evidence="2" id="KW-0227">DNA damage</keyword>
<gene>
    <name evidence="5" type="ORF">BABINDRAFT_159741</name>
</gene>
<keyword evidence="4" id="KW-0234">DNA repair</keyword>
<dbReference type="GO" id="GO:0046982">
    <property type="term" value="F:protein heterodimerization activity"/>
    <property type="evidence" value="ECO:0007669"/>
    <property type="project" value="InterPro"/>
</dbReference>
<name>A0A1E3QV37_9ASCO</name>
<dbReference type="Proteomes" id="UP000094336">
    <property type="component" value="Unassembled WGS sequence"/>
</dbReference>
<evidence type="ECO:0000256" key="3">
    <source>
        <dbReference type="ARBA" id="ARBA00023125"/>
    </source>
</evidence>
<reference evidence="6" key="1">
    <citation type="submission" date="2016-05" db="EMBL/GenBank/DDBJ databases">
        <title>Comparative genomics of biotechnologically important yeasts.</title>
        <authorList>
            <consortium name="DOE Joint Genome Institute"/>
            <person name="Riley R."/>
            <person name="Haridas S."/>
            <person name="Wolfe K.H."/>
            <person name="Lopes M.R."/>
            <person name="Hittinger C.T."/>
            <person name="Goker M."/>
            <person name="Salamov A."/>
            <person name="Wisecaver J."/>
            <person name="Long T.M."/>
            <person name="Aerts A.L."/>
            <person name="Barry K."/>
            <person name="Choi C."/>
            <person name="Clum A."/>
            <person name="Coughlan A.Y."/>
            <person name="Deshpande S."/>
            <person name="Douglass A.P."/>
            <person name="Hanson S.J."/>
            <person name="Klenk H.-P."/>
            <person name="Labutti K."/>
            <person name="Lapidus A."/>
            <person name="Lindquist E."/>
            <person name="Lipzen A."/>
            <person name="Meier-Kolthoff J.P."/>
            <person name="Ohm R.A."/>
            <person name="Otillar R.P."/>
            <person name="Pangilinan J."/>
            <person name="Peng Y."/>
            <person name="Rokas A."/>
            <person name="Rosa C.A."/>
            <person name="Scheuner C."/>
            <person name="Sibirny A.A."/>
            <person name="Slot J.C."/>
            <person name="Stielow J.B."/>
            <person name="Sun H."/>
            <person name="Kurtzman C.P."/>
            <person name="Blackwell M."/>
            <person name="Grigoriev I.V."/>
            <person name="Jeffries T.W."/>
        </authorList>
    </citation>
    <scope>NUCLEOTIDE SEQUENCE [LARGE SCALE GENOMIC DNA]</scope>
    <source>
        <strain evidence="6">NRRL Y-12698</strain>
    </source>
</reference>
<evidence type="ECO:0000256" key="1">
    <source>
        <dbReference type="ARBA" id="ARBA00009359"/>
    </source>
</evidence>
<dbReference type="GO" id="GO:0006281">
    <property type="term" value="P:DNA repair"/>
    <property type="evidence" value="ECO:0007669"/>
    <property type="project" value="UniProtKB-KW"/>
</dbReference>
<evidence type="ECO:0000313" key="6">
    <source>
        <dbReference type="Proteomes" id="UP000094336"/>
    </source>
</evidence>
<sequence length="54" mass="6134">MFTREAVLRANQARLAEEFERQEQGLQEDDAEDEGGVLDTQHLENISGVLVLDF</sequence>